<dbReference type="PANTHER" id="PTHR14969:SF13">
    <property type="entry name" value="AT30094P"/>
    <property type="match status" value="1"/>
</dbReference>
<keyword evidence="3" id="KW-1185">Reference proteome</keyword>
<dbReference type="AlphaFoldDB" id="A0AAE3TDE4"/>
<feature type="domain" description="Phosphatidic acid phosphatase type 2/haloperoxidase" evidence="1">
    <location>
        <begin position="116"/>
        <end position="231"/>
    </location>
</feature>
<dbReference type="Pfam" id="PF01569">
    <property type="entry name" value="PAP2"/>
    <property type="match status" value="1"/>
</dbReference>
<dbReference type="RefSeq" id="WP_321536222.1">
    <property type="nucleotide sequence ID" value="NZ_JARGDL010000013.1"/>
</dbReference>
<dbReference type="EMBL" id="JARGDL010000013">
    <property type="protein sequence ID" value="MDF1612451.1"/>
    <property type="molecule type" value="Genomic_DNA"/>
</dbReference>
<dbReference type="PANTHER" id="PTHR14969">
    <property type="entry name" value="SPHINGOSINE-1-PHOSPHATE PHOSPHOHYDROLASE"/>
    <property type="match status" value="1"/>
</dbReference>
<reference evidence="2" key="1">
    <citation type="submission" date="2023-03" db="EMBL/GenBank/DDBJ databases">
        <title>Stygiobacter electus gen. nov., sp. nov., facultatively anaerobic thermotolerant bacterium of the class Ignavibacteria from a well of Yessentuki mineral water deposit.</title>
        <authorList>
            <person name="Podosokorskaya O.A."/>
            <person name="Elcheninov A.G."/>
            <person name="Petrova N.F."/>
            <person name="Zavarzina D.G."/>
            <person name="Kublanov I.V."/>
            <person name="Merkel A.Y."/>
        </authorList>
    </citation>
    <scope>NUCLEOTIDE SEQUENCE</scope>
    <source>
        <strain evidence="2">09-Me</strain>
    </source>
</reference>
<comment type="caution">
    <text evidence="2">The sequence shown here is derived from an EMBL/GenBank/DDBJ whole genome shotgun (WGS) entry which is preliminary data.</text>
</comment>
<name>A0AAE3TDE4_9BACT</name>
<proteinExistence type="predicted"/>
<evidence type="ECO:0000313" key="3">
    <source>
        <dbReference type="Proteomes" id="UP001221302"/>
    </source>
</evidence>
<dbReference type="InterPro" id="IPR036938">
    <property type="entry name" value="PAP2/HPO_sf"/>
</dbReference>
<accession>A0AAE3TDE4</accession>
<dbReference type="CDD" id="cd03394">
    <property type="entry name" value="PAP2_like_5"/>
    <property type="match status" value="1"/>
</dbReference>
<sequence>MKNKITIMILIFYSTFTFGQNSYGIEQFKNDTFDFFKQPSKWDNNDLLKIGLVGASTFLLIQADQSIRNEVMKDRSYFNSFPIEFGRRYGELYSPVILSGLFGLNGLINNDIKSKKIGFEILQTTFYAGIITTGLKIAFGRARPFTEKGAKSFGNFFLLDDEFHSLPSGHTTVAFSISSVLANNTNSTWLKILCYVPAFLTATSRVYQDKHWFSDVFLAGVIGYTVGNWVTSKHEQIQVDGYSINNKIYFSLSF</sequence>
<dbReference type="SMART" id="SM00014">
    <property type="entry name" value="acidPPc"/>
    <property type="match status" value="1"/>
</dbReference>
<dbReference type="SUPFAM" id="SSF48317">
    <property type="entry name" value="Acid phosphatase/Vanadium-dependent haloperoxidase"/>
    <property type="match status" value="1"/>
</dbReference>
<evidence type="ECO:0000313" key="2">
    <source>
        <dbReference type="EMBL" id="MDF1612451.1"/>
    </source>
</evidence>
<evidence type="ECO:0000259" key="1">
    <source>
        <dbReference type="SMART" id="SM00014"/>
    </source>
</evidence>
<protein>
    <submittedName>
        <fullName evidence="2">Phosphatase PAP2 family protein</fullName>
    </submittedName>
</protein>
<dbReference type="Proteomes" id="UP001221302">
    <property type="component" value="Unassembled WGS sequence"/>
</dbReference>
<dbReference type="InterPro" id="IPR000326">
    <property type="entry name" value="PAP2/HPO"/>
</dbReference>
<dbReference type="Gene3D" id="1.20.144.10">
    <property type="entry name" value="Phosphatidic acid phosphatase type 2/haloperoxidase"/>
    <property type="match status" value="1"/>
</dbReference>
<organism evidence="2 3">
    <name type="scientific">Stygiobacter electus</name>
    <dbReference type="NCBI Taxonomy" id="3032292"/>
    <lineage>
        <taxon>Bacteria</taxon>
        <taxon>Pseudomonadati</taxon>
        <taxon>Ignavibacteriota</taxon>
        <taxon>Ignavibacteria</taxon>
        <taxon>Ignavibacteriales</taxon>
        <taxon>Melioribacteraceae</taxon>
        <taxon>Stygiobacter</taxon>
    </lineage>
</organism>
<gene>
    <name evidence="2" type="ORF">P0M35_09830</name>
</gene>